<proteinExistence type="predicted"/>
<feature type="transmembrane region" description="Helical" evidence="2">
    <location>
        <begin position="100"/>
        <end position="118"/>
    </location>
</feature>
<reference evidence="3" key="1">
    <citation type="submission" date="2019-10" db="EMBL/GenBank/DDBJ databases">
        <title>Short sand fly seasons in Tbilisi, Georgia, hinder development of host immunity to saliva of the visceral leishmaniasis vector Phlebotomus kandelakii.</title>
        <authorList>
            <person name="Oliveira F."/>
            <person name="Giorgobiani E."/>
            <person name="Guimaraes-Costa A.B."/>
            <person name="Abdeladhim M."/>
            <person name="Oristian J."/>
            <person name="Tskhvaradze L."/>
            <person name="Tsertsvadze N."/>
            <person name="Zakalashvili M."/>
            <person name="Valenzuela J.G."/>
            <person name="Kamhawi S."/>
        </authorList>
    </citation>
    <scope>NUCLEOTIDE SEQUENCE</scope>
    <source>
        <strain evidence="3">Wild-capture in Tbilisi</strain>
        <tissue evidence="3">Salivary glands</tissue>
    </source>
</reference>
<dbReference type="SUPFAM" id="SSF56112">
    <property type="entry name" value="Protein kinase-like (PK-like)"/>
    <property type="match status" value="1"/>
</dbReference>
<dbReference type="EMBL" id="GIFK01000797">
    <property type="protein sequence ID" value="NBJ58500.1"/>
    <property type="molecule type" value="Transcribed_RNA"/>
</dbReference>
<sequence length="136" mass="15809">MQTAARSNYTETSSSSSTNSNNQPPEGIPRVYHLGTCGGRYNAMVLELLGPSLEDLFNLCGRRFSLKTVLTIAKQLVSPGRQHPHIKFFLFLFLFIRQKYAFFLVLTLIFITRLLFFWDFCFFCDTFYLCQYDFVV</sequence>
<name>A0A6B2EA06_9DIPT</name>
<keyword evidence="3" id="KW-0418">Kinase</keyword>
<keyword evidence="2" id="KW-1133">Transmembrane helix</keyword>
<evidence type="ECO:0000256" key="1">
    <source>
        <dbReference type="SAM" id="MobiDB-lite"/>
    </source>
</evidence>
<keyword evidence="3" id="KW-0808">Transferase</keyword>
<feature type="region of interest" description="Disordered" evidence="1">
    <location>
        <begin position="1"/>
        <end position="27"/>
    </location>
</feature>
<dbReference type="Gene3D" id="1.10.510.10">
    <property type="entry name" value="Transferase(Phosphotransferase) domain 1"/>
    <property type="match status" value="1"/>
</dbReference>
<dbReference type="AlphaFoldDB" id="A0A6B2EA06"/>
<accession>A0A6B2EA06</accession>
<organism evidence="3">
    <name type="scientific">Phlebotomus kandelakii</name>
    <dbReference type="NCBI Taxonomy" id="1109342"/>
    <lineage>
        <taxon>Eukaryota</taxon>
        <taxon>Metazoa</taxon>
        <taxon>Ecdysozoa</taxon>
        <taxon>Arthropoda</taxon>
        <taxon>Hexapoda</taxon>
        <taxon>Insecta</taxon>
        <taxon>Pterygota</taxon>
        <taxon>Neoptera</taxon>
        <taxon>Endopterygota</taxon>
        <taxon>Diptera</taxon>
        <taxon>Nematocera</taxon>
        <taxon>Psychodoidea</taxon>
        <taxon>Psychodidae</taxon>
        <taxon>Phlebotomus</taxon>
        <taxon>Larroussius</taxon>
    </lineage>
</organism>
<keyword evidence="2" id="KW-0472">Membrane</keyword>
<keyword evidence="2" id="KW-0812">Transmembrane</keyword>
<evidence type="ECO:0000313" key="3">
    <source>
        <dbReference type="EMBL" id="NBJ58500.1"/>
    </source>
</evidence>
<dbReference type="GO" id="GO:0016301">
    <property type="term" value="F:kinase activity"/>
    <property type="evidence" value="ECO:0007669"/>
    <property type="project" value="UniProtKB-KW"/>
</dbReference>
<dbReference type="InterPro" id="IPR011009">
    <property type="entry name" value="Kinase-like_dom_sf"/>
</dbReference>
<protein>
    <submittedName>
        <fullName evidence="3">Putative casein kinase serine/threonine/tyrosine protein kinase</fullName>
    </submittedName>
</protein>
<feature type="compositionally biased region" description="Low complexity" evidence="1">
    <location>
        <begin position="7"/>
        <end position="22"/>
    </location>
</feature>
<evidence type="ECO:0000256" key="2">
    <source>
        <dbReference type="SAM" id="Phobius"/>
    </source>
</evidence>